<dbReference type="InterPro" id="IPR039426">
    <property type="entry name" value="TonB-dep_rcpt-like"/>
</dbReference>
<dbReference type="GO" id="GO:0044718">
    <property type="term" value="P:siderophore transmembrane transport"/>
    <property type="evidence" value="ECO:0007669"/>
    <property type="project" value="TreeGrafter"/>
</dbReference>
<keyword evidence="3" id="KW-1134">Transmembrane beta strand</keyword>
<dbReference type="SUPFAM" id="SSF56935">
    <property type="entry name" value="Porins"/>
    <property type="match status" value="1"/>
</dbReference>
<dbReference type="PANTHER" id="PTHR30069:SF29">
    <property type="entry name" value="HEMOGLOBIN AND HEMOGLOBIN-HAPTOGLOBIN-BINDING PROTEIN 1-RELATED"/>
    <property type="match status" value="1"/>
</dbReference>
<protein>
    <recommendedName>
        <fullName evidence="11">TonB-dependent receptor</fullName>
    </recommendedName>
</protein>
<dbReference type="EMBL" id="VTWT01000013">
    <property type="protein sequence ID" value="KAA9325240.1"/>
    <property type="molecule type" value="Genomic_DNA"/>
</dbReference>
<keyword evidence="5 8" id="KW-0732">Signal</keyword>
<comment type="subcellular location">
    <subcellularLocation>
        <location evidence="1">Cell outer membrane</location>
        <topology evidence="1">Multi-pass membrane protein</topology>
    </subcellularLocation>
</comment>
<accession>A0A5N1IP29</accession>
<evidence type="ECO:0000313" key="10">
    <source>
        <dbReference type="Proteomes" id="UP000326570"/>
    </source>
</evidence>
<evidence type="ECO:0000256" key="1">
    <source>
        <dbReference type="ARBA" id="ARBA00004571"/>
    </source>
</evidence>
<keyword evidence="2" id="KW-0813">Transport</keyword>
<dbReference type="InterPro" id="IPR036942">
    <property type="entry name" value="Beta-barrel_TonB_sf"/>
</dbReference>
<keyword evidence="10" id="KW-1185">Reference proteome</keyword>
<evidence type="ECO:0000313" key="9">
    <source>
        <dbReference type="EMBL" id="KAA9325240.1"/>
    </source>
</evidence>
<evidence type="ECO:0000256" key="8">
    <source>
        <dbReference type="SAM" id="SignalP"/>
    </source>
</evidence>
<evidence type="ECO:0008006" key="11">
    <source>
        <dbReference type="Google" id="ProtNLM"/>
    </source>
</evidence>
<feature type="chain" id="PRO_5025017518" description="TonB-dependent receptor" evidence="8">
    <location>
        <begin position="27"/>
        <end position="566"/>
    </location>
</feature>
<organism evidence="9 10">
    <name type="scientific">Adhaeribacter soli</name>
    <dbReference type="NCBI Taxonomy" id="2607655"/>
    <lineage>
        <taxon>Bacteria</taxon>
        <taxon>Pseudomonadati</taxon>
        <taxon>Bacteroidota</taxon>
        <taxon>Cytophagia</taxon>
        <taxon>Cytophagales</taxon>
        <taxon>Hymenobacteraceae</taxon>
        <taxon>Adhaeribacter</taxon>
    </lineage>
</organism>
<comment type="caution">
    <text evidence="9">The sequence shown here is derived from an EMBL/GenBank/DDBJ whole genome shotgun (WGS) entry which is preliminary data.</text>
</comment>
<keyword evidence="7" id="KW-0998">Cell outer membrane</keyword>
<dbReference type="Proteomes" id="UP000326570">
    <property type="component" value="Unassembled WGS sequence"/>
</dbReference>
<dbReference type="AlphaFoldDB" id="A0A5N1IP29"/>
<name>A0A5N1IP29_9BACT</name>
<proteinExistence type="predicted"/>
<evidence type="ECO:0000256" key="2">
    <source>
        <dbReference type="ARBA" id="ARBA00022448"/>
    </source>
</evidence>
<sequence length="566" mass="64052">MKNTIKLSGLALLFAFGPVAGFQAFAQTGGKLDNTEIKIEKSKVLELPEASRNYEKFRIEPPEKKTNTVTYRFNDYKLPDQDVPLSARVLTIKQEDLKKLYGNYIKAGFGNYSTPYLKGYFHNKRSDRASFGGYVSHVSSNGPVDNSDVSNSEIGAHGESYMGNITVGGRVGYERDGYKFYGYNPDLPSPDIIRKIDQNFNRVNGEAYINNKTQANSKMQYGVKAGVKYFSDAFDASEVNGYGGLDLQYFLSNKSRVEVLSDLSFISYKDGDDISRPYFKIAPSYQVDLDKLDVSVGAILGYTGDTINNGDKLNFYPNLRLGYEAIENKLVLFAGATGDLQRVTLYDLTRENPWLKETPSLMPELASNRLLISDTDKQLELYGGVTGSLIPNVQITARVAYQNYKNLYFFNHNPLDSARFILEYDPENTNALNFYGEVVYNKAEKFRLGVKTDYYNWSTGKLEHPFYLPANRTTVFGSYNIYDKILFNAELYYIGSSFGKIYRGLGEQVIVESDNIVDLNLKVDYRISEKFSTFVMLNNILGKKYERFVNYPTKGFNAIVGLSYTF</sequence>
<evidence type="ECO:0000256" key="4">
    <source>
        <dbReference type="ARBA" id="ARBA00022692"/>
    </source>
</evidence>
<keyword evidence="4" id="KW-0812">Transmembrane</keyword>
<reference evidence="9 10" key="1">
    <citation type="submission" date="2019-09" db="EMBL/GenBank/DDBJ databases">
        <title>Genome sequence of Adhaeribacter sp. M2.</title>
        <authorList>
            <person name="Srinivasan S."/>
        </authorList>
    </citation>
    <scope>NUCLEOTIDE SEQUENCE [LARGE SCALE GENOMIC DNA]</scope>
    <source>
        <strain evidence="9 10">M2</strain>
    </source>
</reference>
<feature type="signal peptide" evidence="8">
    <location>
        <begin position="1"/>
        <end position="26"/>
    </location>
</feature>
<evidence type="ECO:0000256" key="6">
    <source>
        <dbReference type="ARBA" id="ARBA00023136"/>
    </source>
</evidence>
<dbReference type="PANTHER" id="PTHR30069">
    <property type="entry name" value="TONB-DEPENDENT OUTER MEMBRANE RECEPTOR"/>
    <property type="match status" value="1"/>
</dbReference>
<dbReference type="GO" id="GO:0009279">
    <property type="term" value="C:cell outer membrane"/>
    <property type="evidence" value="ECO:0007669"/>
    <property type="project" value="UniProtKB-SubCell"/>
</dbReference>
<dbReference type="RefSeq" id="WP_150905895.1">
    <property type="nucleotide sequence ID" value="NZ_VTWT01000013.1"/>
</dbReference>
<gene>
    <name evidence="9" type="ORF">F0P94_18635</name>
</gene>
<keyword evidence="6" id="KW-0472">Membrane</keyword>
<evidence type="ECO:0000256" key="5">
    <source>
        <dbReference type="ARBA" id="ARBA00022729"/>
    </source>
</evidence>
<evidence type="ECO:0000256" key="3">
    <source>
        <dbReference type="ARBA" id="ARBA00022452"/>
    </source>
</evidence>
<dbReference type="GO" id="GO:0015344">
    <property type="term" value="F:siderophore uptake transmembrane transporter activity"/>
    <property type="evidence" value="ECO:0007669"/>
    <property type="project" value="TreeGrafter"/>
</dbReference>
<evidence type="ECO:0000256" key="7">
    <source>
        <dbReference type="ARBA" id="ARBA00023237"/>
    </source>
</evidence>
<dbReference type="Gene3D" id="2.40.170.20">
    <property type="entry name" value="TonB-dependent receptor, beta-barrel domain"/>
    <property type="match status" value="1"/>
</dbReference>